<dbReference type="Gene3D" id="3.40.720.10">
    <property type="entry name" value="Alkaline Phosphatase, subunit A"/>
    <property type="match status" value="1"/>
</dbReference>
<proteinExistence type="predicted"/>
<dbReference type="GO" id="GO:0004035">
    <property type="term" value="F:alkaline phosphatase activity"/>
    <property type="evidence" value="ECO:0007669"/>
    <property type="project" value="InterPro"/>
</dbReference>
<dbReference type="EMBL" id="JAHLFW010000008">
    <property type="protein sequence ID" value="MBU3836890.1"/>
    <property type="molecule type" value="Genomic_DNA"/>
</dbReference>
<reference evidence="1" key="2">
    <citation type="submission" date="2021-04" db="EMBL/GenBank/DDBJ databases">
        <authorList>
            <person name="Gilroy R."/>
        </authorList>
    </citation>
    <scope>NUCLEOTIDE SEQUENCE</scope>
    <source>
        <strain evidence="1">G4-2901</strain>
    </source>
</reference>
<accession>A0A948T9E7</accession>
<dbReference type="InterPro" id="IPR026263">
    <property type="entry name" value="Alkaline_phosphatase_prok"/>
</dbReference>
<dbReference type="AlphaFoldDB" id="A0A948T9E7"/>
<comment type="caution">
    <text evidence="1">The sequence shown here is derived from an EMBL/GenBank/DDBJ whole genome shotgun (WGS) entry which is preliminary data.</text>
</comment>
<dbReference type="InterPro" id="IPR017850">
    <property type="entry name" value="Alkaline_phosphatase_core_sf"/>
</dbReference>
<evidence type="ECO:0000313" key="1">
    <source>
        <dbReference type="EMBL" id="MBU3836890.1"/>
    </source>
</evidence>
<gene>
    <name evidence="1" type="ORF">H9777_00895</name>
</gene>
<reference evidence="1" key="1">
    <citation type="journal article" date="2021" name="PeerJ">
        <title>Extensive microbial diversity within the chicken gut microbiome revealed by metagenomics and culture.</title>
        <authorList>
            <person name="Gilroy R."/>
            <person name="Ravi A."/>
            <person name="Getino M."/>
            <person name="Pursley I."/>
            <person name="Horton D.L."/>
            <person name="Alikhan N.F."/>
            <person name="Baker D."/>
            <person name="Gharbi K."/>
            <person name="Hall N."/>
            <person name="Watson M."/>
            <person name="Adriaenssens E.M."/>
            <person name="Foster-Nyarko E."/>
            <person name="Jarju S."/>
            <person name="Secka A."/>
            <person name="Antonio M."/>
            <person name="Oren A."/>
            <person name="Chaudhuri R.R."/>
            <person name="La Ragione R."/>
            <person name="Hildebrand F."/>
            <person name="Pallen M.J."/>
        </authorList>
    </citation>
    <scope>NUCLEOTIDE SEQUENCE</scope>
    <source>
        <strain evidence="1">G4-2901</strain>
    </source>
</reference>
<evidence type="ECO:0000313" key="2">
    <source>
        <dbReference type="Proteomes" id="UP000783796"/>
    </source>
</evidence>
<dbReference type="Gene3D" id="3.30.1360.150">
    <property type="match status" value="1"/>
</dbReference>
<sequence length="527" mass="59880">MRERFITSLITAIVISGINAQNVPAVPKLVIGLTIDQLRTDYIEAFSAMYGERGFKRLFKEGRVYMNGEYDFIKPDQTSSVASIYTGTTPYYNGVVGNNWMDRNTLCVVKSVDDKAYMGIYTSENTSPKHLSVSNLADELMVSTNGQAHVYSIAPTKEMAIMGAGHAAKGAFWINDENGKWSGTTYYGTFPEWVTNFNDRDGLDFRIDQITWGPYLPVNSYKYITTETKQLTFKHNFTDERLYKYKKFKTSPYVNDEVNKLVNVFLNNTNAGLDDTPDLLTLGYYAGNYDGKPDTEYAMQIQDMYVRLDNNIGDLLDMVDKKVGLKNTLIFITSTGYRSPEPEDLPQYKIPTGEFYMKRCSALLNMYLMAIYGQGQYVETSYSNQIYLNHKLIEDKNLNLAEVMTRSSEFIIQMSGIRSAYSSQRLLLGAWDPKIEKIRNSFTRECSGDLYIEILPGWKVVDEYSNTVRVEREAYTSVPVFFFGYNIKPEILYSPIKVAAVAPTLAHFMRIRAPNASVASPLTGIRK</sequence>
<organism evidence="1 2">
    <name type="scientific">Candidatus Phocaeicola faecigallinarum</name>
    <dbReference type="NCBI Taxonomy" id="2838732"/>
    <lineage>
        <taxon>Bacteria</taxon>
        <taxon>Pseudomonadati</taxon>
        <taxon>Bacteroidota</taxon>
        <taxon>Bacteroidia</taxon>
        <taxon>Bacteroidales</taxon>
        <taxon>Bacteroidaceae</taxon>
        <taxon>Phocaeicola</taxon>
    </lineage>
</organism>
<dbReference type="CDD" id="cd16016">
    <property type="entry name" value="AP-SPAP"/>
    <property type="match status" value="1"/>
</dbReference>
<dbReference type="PIRSF" id="PIRSF031924">
    <property type="entry name" value="Pi-irrepressible_AP"/>
    <property type="match status" value="1"/>
</dbReference>
<name>A0A948T9E7_9BACT</name>
<dbReference type="Proteomes" id="UP000783796">
    <property type="component" value="Unassembled WGS sequence"/>
</dbReference>
<dbReference type="InterPro" id="IPR002591">
    <property type="entry name" value="Phosphodiest/P_Trfase"/>
</dbReference>
<dbReference type="SUPFAM" id="SSF53649">
    <property type="entry name" value="Alkaline phosphatase-like"/>
    <property type="match status" value="1"/>
</dbReference>
<protein>
    <submittedName>
        <fullName evidence="1">Alkaline phosphatase family protein</fullName>
    </submittedName>
</protein>
<dbReference type="Pfam" id="PF01663">
    <property type="entry name" value="Phosphodiest"/>
    <property type="match status" value="1"/>
</dbReference>